<proteinExistence type="predicted"/>
<sequence>MRGERRPAILVPFLRNSFLRTLVALVKTDWSQVRPNVKQNLISGFKATGLYPCNPRLPDATDQREQLGRLLDTSLVELLGVAKDRSTKRKRRKKVEAGMIILPSTSVTADDPVDNPENPSNDESPSTPGLQKPDLVDFPDTLGLTSKKKERKQKLLKENTEEGAASSSKKRTSGRIKQTEGKCRICKMLWTNYRGHVDWIKCCKCHKWVWGPCNEDSKDPFCVCAVCDDDLADEDPFQTDEEEEFVP</sequence>
<evidence type="ECO:0000313" key="4">
    <source>
        <dbReference type="Proteomes" id="UP001162162"/>
    </source>
</evidence>
<evidence type="ECO:0000256" key="2">
    <source>
        <dbReference type="SAM" id="SignalP"/>
    </source>
</evidence>
<feature type="region of interest" description="Disordered" evidence="1">
    <location>
        <begin position="105"/>
        <end position="173"/>
    </location>
</feature>
<keyword evidence="2" id="KW-0732">Signal</keyword>
<dbReference type="Proteomes" id="UP001162162">
    <property type="component" value="Unassembled WGS sequence"/>
</dbReference>
<feature type="compositionally biased region" description="Polar residues" evidence="1">
    <location>
        <begin position="117"/>
        <end position="129"/>
    </location>
</feature>
<evidence type="ECO:0000256" key="1">
    <source>
        <dbReference type="SAM" id="MobiDB-lite"/>
    </source>
</evidence>
<feature type="signal peptide" evidence="2">
    <location>
        <begin position="1"/>
        <end position="24"/>
    </location>
</feature>
<protein>
    <submittedName>
        <fullName evidence="3">Uncharacterized protein</fullName>
    </submittedName>
</protein>
<evidence type="ECO:0000313" key="3">
    <source>
        <dbReference type="EMBL" id="KAJ8940619.1"/>
    </source>
</evidence>
<accession>A0AAV8XNJ5</accession>
<dbReference type="AlphaFoldDB" id="A0AAV8XNJ5"/>
<name>A0AAV8XNJ5_9CUCU</name>
<feature type="chain" id="PRO_5043339427" evidence="2">
    <location>
        <begin position="25"/>
        <end position="247"/>
    </location>
</feature>
<organism evidence="3 4">
    <name type="scientific">Aromia moschata</name>
    <dbReference type="NCBI Taxonomy" id="1265417"/>
    <lineage>
        <taxon>Eukaryota</taxon>
        <taxon>Metazoa</taxon>
        <taxon>Ecdysozoa</taxon>
        <taxon>Arthropoda</taxon>
        <taxon>Hexapoda</taxon>
        <taxon>Insecta</taxon>
        <taxon>Pterygota</taxon>
        <taxon>Neoptera</taxon>
        <taxon>Endopterygota</taxon>
        <taxon>Coleoptera</taxon>
        <taxon>Polyphaga</taxon>
        <taxon>Cucujiformia</taxon>
        <taxon>Chrysomeloidea</taxon>
        <taxon>Cerambycidae</taxon>
        <taxon>Cerambycinae</taxon>
        <taxon>Callichromatini</taxon>
        <taxon>Aromia</taxon>
    </lineage>
</organism>
<keyword evidence="4" id="KW-1185">Reference proteome</keyword>
<dbReference type="EMBL" id="JAPWTK010000420">
    <property type="protein sequence ID" value="KAJ8940619.1"/>
    <property type="molecule type" value="Genomic_DNA"/>
</dbReference>
<reference evidence="3" key="1">
    <citation type="journal article" date="2023" name="Insect Mol. Biol.">
        <title>Genome sequencing provides insights into the evolution of gene families encoding plant cell wall-degrading enzymes in longhorned beetles.</title>
        <authorList>
            <person name="Shin N.R."/>
            <person name="Okamura Y."/>
            <person name="Kirsch R."/>
            <person name="Pauchet Y."/>
        </authorList>
    </citation>
    <scope>NUCLEOTIDE SEQUENCE</scope>
    <source>
        <strain evidence="3">AMC_N1</strain>
    </source>
</reference>
<gene>
    <name evidence="3" type="ORF">NQ318_004543</name>
</gene>
<comment type="caution">
    <text evidence="3">The sequence shown here is derived from an EMBL/GenBank/DDBJ whole genome shotgun (WGS) entry which is preliminary data.</text>
</comment>